<protein>
    <recommendedName>
        <fullName evidence="1">peptide-methionine (S)-S-oxide reductase</fullName>
        <ecNumber evidence="1">1.8.4.11</ecNumber>
    </recommendedName>
</protein>
<keyword evidence="2" id="KW-0560">Oxidoreductase</keyword>
<evidence type="ECO:0000256" key="4">
    <source>
        <dbReference type="ARBA" id="ARBA00048782"/>
    </source>
</evidence>
<organism evidence="6 7">
    <name type="scientific">Shewanella bicestrii</name>
    <dbReference type="NCBI Taxonomy" id="2018305"/>
    <lineage>
        <taxon>Bacteria</taxon>
        <taxon>Pseudomonadati</taxon>
        <taxon>Pseudomonadota</taxon>
        <taxon>Gammaproteobacteria</taxon>
        <taxon>Alteromonadales</taxon>
        <taxon>Shewanellaceae</taxon>
        <taxon>Shewanella</taxon>
    </lineage>
</organism>
<evidence type="ECO:0000256" key="1">
    <source>
        <dbReference type="ARBA" id="ARBA00012502"/>
    </source>
</evidence>
<dbReference type="Gene3D" id="3.30.1060.10">
    <property type="entry name" value="Peptide methionine sulphoxide reductase MsrA"/>
    <property type="match status" value="1"/>
</dbReference>
<gene>
    <name evidence="6" type="ORF">CF168_21500</name>
</gene>
<evidence type="ECO:0000313" key="7">
    <source>
        <dbReference type="Proteomes" id="UP000198367"/>
    </source>
</evidence>
<dbReference type="Pfam" id="PF01625">
    <property type="entry name" value="PMSR"/>
    <property type="match status" value="1"/>
</dbReference>
<dbReference type="EMBL" id="CP022359">
    <property type="protein sequence ID" value="ASK71452.1"/>
    <property type="molecule type" value="Genomic_DNA"/>
</dbReference>
<dbReference type="Proteomes" id="UP000198367">
    <property type="component" value="Plasmid pSHE-CTX-M"/>
</dbReference>
<dbReference type="RefSeq" id="WP_011711651.1">
    <property type="nucleotide sequence ID" value="NZ_CP022359.1"/>
</dbReference>
<keyword evidence="7" id="KW-1185">Reference proteome</keyword>
<comment type="catalytic activity">
    <reaction evidence="3">
        <text>L-methionyl-[protein] + [thioredoxin]-disulfide + H2O = L-methionyl-(S)-S-oxide-[protein] + [thioredoxin]-dithiol</text>
        <dbReference type="Rhea" id="RHEA:14217"/>
        <dbReference type="Rhea" id="RHEA-COMP:10698"/>
        <dbReference type="Rhea" id="RHEA-COMP:10700"/>
        <dbReference type="Rhea" id="RHEA-COMP:12313"/>
        <dbReference type="Rhea" id="RHEA-COMP:12315"/>
        <dbReference type="ChEBI" id="CHEBI:15377"/>
        <dbReference type="ChEBI" id="CHEBI:16044"/>
        <dbReference type="ChEBI" id="CHEBI:29950"/>
        <dbReference type="ChEBI" id="CHEBI:44120"/>
        <dbReference type="ChEBI" id="CHEBI:50058"/>
        <dbReference type="EC" id="1.8.4.11"/>
    </reaction>
</comment>
<dbReference type="SUPFAM" id="SSF55068">
    <property type="entry name" value="Peptide methionine sulfoxide reductase"/>
    <property type="match status" value="1"/>
</dbReference>
<geneLocation type="plasmid" evidence="7">
    <name>pshe-ctx-m</name>
</geneLocation>
<dbReference type="GO" id="GO:0008113">
    <property type="term" value="F:peptide-methionine (S)-S-oxide reductase activity"/>
    <property type="evidence" value="ECO:0007669"/>
    <property type="project" value="UniProtKB-EC"/>
</dbReference>
<dbReference type="PANTHER" id="PTHR43774:SF1">
    <property type="entry name" value="PEPTIDE METHIONINE SULFOXIDE REDUCTASE MSRA 2"/>
    <property type="match status" value="1"/>
</dbReference>
<comment type="catalytic activity">
    <reaction evidence="4">
        <text>[thioredoxin]-disulfide + L-methionine + H2O = L-methionine (S)-S-oxide + [thioredoxin]-dithiol</text>
        <dbReference type="Rhea" id="RHEA:19993"/>
        <dbReference type="Rhea" id="RHEA-COMP:10698"/>
        <dbReference type="Rhea" id="RHEA-COMP:10700"/>
        <dbReference type="ChEBI" id="CHEBI:15377"/>
        <dbReference type="ChEBI" id="CHEBI:29950"/>
        <dbReference type="ChEBI" id="CHEBI:50058"/>
        <dbReference type="ChEBI" id="CHEBI:57844"/>
        <dbReference type="ChEBI" id="CHEBI:58772"/>
        <dbReference type="EC" id="1.8.4.11"/>
    </reaction>
</comment>
<dbReference type="InterPro" id="IPR036509">
    <property type="entry name" value="Met_Sox_Rdtase_MsrA_sf"/>
</dbReference>
<dbReference type="InterPro" id="IPR002569">
    <property type="entry name" value="Met_Sox_Rdtase_MsrA_dom"/>
</dbReference>
<sequence length="190" mass="21391">MSLQQPTQTCNLHTTTTLNTIGLGGGCHWCTEGVFSSLIGIATVNQGWIASIGDNAQFSEAIEVVFDPTVISLSTLIEIHLHTHASTSNHSMRGKYRSAIYAYDEVQYNQAVNILDACRADFEQPVITQVYFFKDFKANKTELIDYFYTAPNRPFCQRYIHPKLTFLLARFSHYVDTHKLTESGVELTSI</sequence>
<keyword evidence="6" id="KW-0614">Plasmid</keyword>
<evidence type="ECO:0000256" key="2">
    <source>
        <dbReference type="ARBA" id="ARBA00023002"/>
    </source>
</evidence>
<proteinExistence type="predicted"/>
<dbReference type="KEGG" id="sbj:CF168_21500"/>
<dbReference type="EC" id="1.8.4.11" evidence="1"/>
<evidence type="ECO:0000313" key="6">
    <source>
        <dbReference type="EMBL" id="ASK71452.1"/>
    </source>
</evidence>
<dbReference type="PANTHER" id="PTHR43774">
    <property type="entry name" value="PEPTIDE METHIONINE SULFOXIDE REDUCTASE"/>
    <property type="match status" value="1"/>
</dbReference>
<feature type="domain" description="Peptide methionine sulphoxide reductase MsrA" evidence="5">
    <location>
        <begin position="21"/>
        <end position="156"/>
    </location>
</feature>
<dbReference type="AlphaFoldDB" id="A0A220UU95"/>
<evidence type="ECO:0000256" key="3">
    <source>
        <dbReference type="ARBA" id="ARBA00047806"/>
    </source>
</evidence>
<evidence type="ECO:0000259" key="5">
    <source>
        <dbReference type="Pfam" id="PF01625"/>
    </source>
</evidence>
<accession>A0A220UU95</accession>
<name>A0A220UU95_9GAMM</name>
<reference evidence="6 7" key="1">
    <citation type="submission" date="2017-07" db="EMBL/GenBank/DDBJ databases">
        <title>Phenotypical and genomic characterization of a clinical isolate of Shewanella bicestrii sp. nov. producing an extended-spectrum beta-lactamase and a new oxacillinase variant.</title>
        <authorList>
            <person name="Jousset A.B."/>
            <person name="Bonnin R.A."/>
            <person name="Girlich D."/>
            <person name="Dabos L."/>
            <person name="Potron A."/>
            <person name="Dortet L."/>
            <person name="Glaser P."/>
            <person name="Naas T."/>
        </authorList>
    </citation>
    <scope>NUCLEOTIDE SEQUENCE [LARGE SCALE GENOMIC DNA]</scope>
    <source>
        <strain evidence="6 7">JAB-1</strain>
        <plasmid evidence="7">pshe-ctx-m</plasmid>
    </source>
</reference>